<evidence type="ECO:0000313" key="2">
    <source>
        <dbReference type="EMBL" id="MDY5169641.1"/>
    </source>
</evidence>
<evidence type="ECO:0000256" key="1">
    <source>
        <dbReference type="SAM" id="SignalP"/>
    </source>
</evidence>
<proteinExistence type="predicted"/>
<accession>A0AB35US76</accession>
<dbReference type="RefSeq" id="WP_118454169.1">
    <property type="nucleotide sequence ID" value="NZ_BAABZA010000001.1"/>
</dbReference>
<organism evidence="2 3">
    <name type="scientific">Dielma fastidiosa</name>
    <dbReference type="NCBI Taxonomy" id="1034346"/>
    <lineage>
        <taxon>Bacteria</taxon>
        <taxon>Bacillati</taxon>
        <taxon>Bacillota</taxon>
        <taxon>Erysipelotrichia</taxon>
        <taxon>Erysipelotrichales</taxon>
        <taxon>Erysipelotrichaceae</taxon>
        <taxon>Dielma</taxon>
    </lineage>
</organism>
<dbReference type="GeneID" id="94440360"/>
<name>A0AB35US76_9FIRM</name>
<sequence>MKKSIKQMFIAMLTLALCVQALPINAVELPSDVQNRDVSKKVEYQVNENEYFYYPDSFSELTDNSSNIENALTGITYYQKTASVNCKEHYFFDNIEYTEYKNGFWYSGILNLQDIVRTSEGWQAYYTGILFARG</sequence>
<evidence type="ECO:0000313" key="3">
    <source>
        <dbReference type="Proteomes" id="UP001276902"/>
    </source>
</evidence>
<gene>
    <name evidence="2" type="ORF">MQE39_16095</name>
</gene>
<protein>
    <submittedName>
        <fullName evidence="2">Uncharacterized protein</fullName>
    </submittedName>
</protein>
<feature type="signal peptide" evidence="1">
    <location>
        <begin position="1"/>
        <end position="26"/>
    </location>
</feature>
<comment type="caution">
    <text evidence="2">The sequence shown here is derived from an EMBL/GenBank/DDBJ whole genome shotgun (WGS) entry which is preliminary data.</text>
</comment>
<dbReference type="Proteomes" id="UP001276902">
    <property type="component" value="Unassembled WGS sequence"/>
</dbReference>
<reference evidence="2" key="1">
    <citation type="submission" date="2022-03" db="EMBL/GenBank/DDBJ databases">
        <title>First case of bacteraemia caused by Dielma fastidiosa in a patient hospitalised with diverticulitis.</title>
        <authorList>
            <person name="Forman-Ankjaer B."/>
            <person name="Hvid-Jensen F."/>
            <person name="Kobel C.M."/>
            <person name="Greve T."/>
        </authorList>
    </citation>
    <scope>NUCLEOTIDE SEQUENCE</scope>
    <source>
        <strain evidence="2">AUH_DF_2021</strain>
    </source>
</reference>
<dbReference type="AlphaFoldDB" id="A0AB35US76"/>
<dbReference type="EMBL" id="JALDAW010000023">
    <property type="protein sequence ID" value="MDY5169641.1"/>
    <property type="molecule type" value="Genomic_DNA"/>
</dbReference>
<keyword evidence="1" id="KW-0732">Signal</keyword>
<feature type="chain" id="PRO_5044253693" evidence="1">
    <location>
        <begin position="27"/>
        <end position="134"/>
    </location>
</feature>